<reference evidence="4" key="1">
    <citation type="journal article" date="2019" name="Int. J. Syst. Evol. Microbiol.">
        <title>The Global Catalogue of Microorganisms (GCM) 10K type strain sequencing project: providing services to taxonomists for standard genome sequencing and annotation.</title>
        <authorList>
            <consortium name="The Broad Institute Genomics Platform"/>
            <consortium name="The Broad Institute Genome Sequencing Center for Infectious Disease"/>
            <person name="Wu L."/>
            <person name="Ma J."/>
        </authorList>
    </citation>
    <scope>NUCLEOTIDE SEQUENCE [LARGE SCALE GENOMIC DNA]</scope>
    <source>
        <strain evidence="4">JCM 9095</strain>
    </source>
</reference>
<keyword evidence="2" id="KW-0812">Transmembrane</keyword>
<sequence>MRDNGIERLLRHVHSNEEQAMAGSSHGHTPAAWTGVIIAFIGFCVAGAFMVMDQPLGFWAGMGITLLGGVVGVIMRAMGLGQPKSAHPVHQVTGDRAPAGVEG</sequence>
<proteinExistence type="predicted"/>
<accession>A0ABP6P9U4</accession>
<organism evidence="3 4">
    <name type="scientific">Streptomyces virens</name>
    <dbReference type="NCBI Taxonomy" id="285572"/>
    <lineage>
        <taxon>Bacteria</taxon>
        <taxon>Bacillati</taxon>
        <taxon>Actinomycetota</taxon>
        <taxon>Actinomycetes</taxon>
        <taxon>Kitasatosporales</taxon>
        <taxon>Streptomycetaceae</taxon>
        <taxon>Streptomyces</taxon>
    </lineage>
</organism>
<keyword evidence="2" id="KW-1133">Transmembrane helix</keyword>
<dbReference type="EMBL" id="BAAAUH010000011">
    <property type="protein sequence ID" value="GAA3172171.1"/>
    <property type="molecule type" value="Genomic_DNA"/>
</dbReference>
<keyword evidence="4" id="KW-1185">Reference proteome</keyword>
<name>A0ABP6P9U4_9ACTN</name>
<dbReference type="Proteomes" id="UP001501866">
    <property type="component" value="Unassembled WGS sequence"/>
</dbReference>
<dbReference type="Pfam" id="PF20447">
    <property type="entry name" value="DUF6704"/>
    <property type="match status" value="1"/>
</dbReference>
<dbReference type="InterPro" id="IPR046550">
    <property type="entry name" value="DUF6704"/>
</dbReference>
<evidence type="ECO:0008006" key="5">
    <source>
        <dbReference type="Google" id="ProtNLM"/>
    </source>
</evidence>
<protein>
    <recommendedName>
        <fullName evidence="5">Integral membrane protein</fullName>
    </recommendedName>
</protein>
<evidence type="ECO:0000313" key="4">
    <source>
        <dbReference type="Proteomes" id="UP001501866"/>
    </source>
</evidence>
<dbReference type="NCBIfam" id="NF041681">
    <property type="entry name" value="HGxxPAAW"/>
    <property type="match status" value="1"/>
</dbReference>
<comment type="caution">
    <text evidence="3">The sequence shown here is derived from an EMBL/GenBank/DDBJ whole genome shotgun (WGS) entry which is preliminary data.</text>
</comment>
<feature type="region of interest" description="Disordered" evidence="1">
    <location>
        <begin position="83"/>
        <end position="103"/>
    </location>
</feature>
<evidence type="ECO:0000313" key="3">
    <source>
        <dbReference type="EMBL" id="GAA3172171.1"/>
    </source>
</evidence>
<gene>
    <name evidence="3" type="ORF">GCM10010451_21230</name>
</gene>
<keyword evidence="2" id="KW-0472">Membrane</keyword>
<feature type="transmembrane region" description="Helical" evidence="2">
    <location>
        <begin position="31"/>
        <end position="50"/>
    </location>
</feature>
<evidence type="ECO:0000256" key="1">
    <source>
        <dbReference type="SAM" id="MobiDB-lite"/>
    </source>
</evidence>
<evidence type="ECO:0000256" key="2">
    <source>
        <dbReference type="SAM" id="Phobius"/>
    </source>
</evidence>
<feature type="transmembrane region" description="Helical" evidence="2">
    <location>
        <begin position="56"/>
        <end position="75"/>
    </location>
</feature>